<proteinExistence type="inferred from homology"/>
<dbReference type="CDD" id="cd02503">
    <property type="entry name" value="MobA"/>
    <property type="match status" value="1"/>
</dbReference>
<evidence type="ECO:0000259" key="9">
    <source>
        <dbReference type="Pfam" id="PF12804"/>
    </source>
</evidence>
<dbReference type="GO" id="GO:0005525">
    <property type="term" value="F:GTP binding"/>
    <property type="evidence" value="ECO:0007669"/>
    <property type="project" value="UniProtKB-UniRule"/>
</dbReference>
<dbReference type="AlphaFoldDB" id="A0A972JZS0"/>
<keyword evidence="6 8" id="KW-0342">GTP-binding</keyword>
<dbReference type="GO" id="GO:0006777">
    <property type="term" value="P:Mo-molybdopterin cofactor biosynthetic process"/>
    <property type="evidence" value="ECO:0007669"/>
    <property type="project" value="UniProtKB-KW"/>
</dbReference>
<protein>
    <recommendedName>
        <fullName evidence="8">Probable molybdenum cofactor guanylyltransferase</fullName>
        <shortName evidence="8">MoCo guanylyltransferase</shortName>
        <ecNumber evidence="8">2.7.7.77</ecNumber>
    </recommendedName>
    <alternativeName>
        <fullName evidence="8">GTP:molybdopterin guanylyltransferase</fullName>
    </alternativeName>
    <alternativeName>
        <fullName evidence="8">Mo-MPT guanylyltransferase</fullName>
    </alternativeName>
    <alternativeName>
        <fullName evidence="8">Molybdopterin guanylyltransferase</fullName>
    </alternativeName>
    <alternativeName>
        <fullName evidence="8">Molybdopterin-guanine dinucleotide synthase</fullName>
        <shortName evidence="8">MGD synthase</shortName>
    </alternativeName>
</protein>
<dbReference type="InterPro" id="IPR025877">
    <property type="entry name" value="MobA-like_NTP_Trfase"/>
</dbReference>
<keyword evidence="4 8" id="KW-0547">Nucleotide-binding</keyword>
<sequence length="210" mass="23545">MDYRGGPPITGVILAGGSNRRMGGKMKALLSINGELFIERQLAVLSTICNEILIITNEPAMFEQQLSWSQANVRIIRDHQPGNGPLAGVQAAMAAAYYDELWVVACDMPFISSVAAEMLLKLRRSRGEEGYDAAIPQLKSRLQPLHAIYHRRCQSAIDELLAAEQYRVMGLLERLEYIKAEDSFFMEKGVPLNFAENVNTPEEFNRLERS</sequence>
<comment type="function">
    <text evidence="8">Transfers a GMP moiety from GTP to Mo-molybdopterin (Mo-MPT) cofactor (Moco or molybdenum cofactor) to form Mo-molybdopterin guanine dinucleotide (Mo-MGD) cofactor.</text>
</comment>
<evidence type="ECO:0000256" key="6">
    <source>
        <dbReference type="ARBA" id="ARBA00023134"/>
    </source>
</evidence>
<dbReference type="Gene3D" id="3.90.550.10">
    <property type="entry name" value="Spore Coat Polysaccharide Biosynthesis Protein SpsA, Chain A"/>
    <property type="match status" value="1"/>
</dbReference>
<dbReference type="GO" id="GO:0061603">
    <property type="term" value="F:molybdenum cofactor guanylyltransferase activity"/>
    <property type="evidence" value="ECO:0007669"/>
    <property type="project" value="UniProtKB-EC"/>
</dbReference>
<comment type="similarity">
    <text evidence="8">Belongs to the MobA family.</text>
</comment>
<keyword evidence="3 8" id="KW-0479">Metal-binding</keyword>
<comment type="cofactor">
    <cofactor evidence="8">
        <name>Mg(2+)</name>
        <dbReference type="ChEBI" id="CHEBI:18420"/>
    </cofactor>
</comment>
<dbReference type="EMBL" id="WHOD01000051">
    <property type="protein sequence ID" value="NOU93891.1"/>
    <property type="molecule type" value="Genomic_DNA"/>
</dbReference>
<feature type="binding site" evidence="8">
    <location>
        <begin position="14"/>
        <end position="16"/>
    </location>
    <ligand>
        <name>GTP</name>
        <dbReference type="ChEBI" id="CHEBI:37565"/>
    </ligand>
</feature>
<dbReference type="PANTHER" id="PTHR19136">
    <property type="entry name" value="MOLYBDENUM COFACTOR GUANYLYLTRANSFERASE"/>
    <property type="match status" value="1"/>
</dbReference>
<dbReference type="Proteomes" id="UP000641588">
    <property type="component" value="Unassembled WGS sequence"/>
</dbReference>
<dbReference type="PANTHER" id="PTHR19136:SF81">
    <property type="entry name" value="MOLYBDENUM COFACTOR GUANYLYLTRANSFERASE"/>
    <property type="match status" value="1"/>
</dbReference>
<gene>
    <name evidence="8" type="primary">mobA</name>
    <name evidence="10" type="ORF">GC093_11730</name>
</gene>
<evidence type="ECO:0000313" key="11">
    <source>
        <dbReference type="Proteomes" id="UP000641588"/>
    </source>
</evidence>
<organism evidence="10 11">
    <name type="scientific">Paenibacillus foliorum</name>
    <dbReference type="NCBI Taxonomy" id="2654974"/>
    <lineage>
        <taxon>Bacteria</taxon>
        <taxon>Bacillati</taxon>
        <taxon>Bacillota</taxon>
        <taxon>Bacilli</taxon>
        <taxon>Bacillales</taxon>
        <taxon>Paenibacillaceae</taxon>
        <taxon>Paenibacillus</taxon>
    </lineage>
</organism>
<accession>A0A972JZS0</accession>
<feature type="domain" description="MobA-like NTP transferase" evidence="9">
    <location>
        <begin position="11"/>
        <end position="172"/>
    </location>
</feature>
<comment type="subcellular location">
    <subcellularLocation>
        <location evidence="8">Cytoplasm</location>
    </subcellularLocation>
</comment>
<evidence type="ECO:0000256" key="2">
    <source>
        <dbReference type="ARBA" id="ARBA00022679"/>
    </source>
</evidence>
<dbReference type="RefSeq" id="WP_171652097.1">
    <property type="nucleotide sequence ID" value="NZ_WHOD01000051.1"/>
</dbReference>
<comment type="domain">
    <text evidence="8">The N-terminal domain determines nucleotide recognition and specific binding, while the C-terminal domain determines the specific binding to the target protein.</text>
</comment>
<comment type="caution">
    <text evidence="8">Lacks conserved residue(s) required for the propagation of feature annotation.</text>
</comment>
<keyword evidence="11" id="KW-1185">Reference proteome</keyword>
<name>A0A972JZS0_9BACL</name>
<comment type="caution">
    <text evidence="10">The sequence shown here is derived from an EMBL/GenBank/DDBJ whole genome shotgun (WGS) entry which is preliminary data.</text>
</comment>
<keyword evidence="7 8" id="KW-0501">Molybdenum cofactor biosynthesis</keyword>
<comment type="catalytic activity">
    <reaction evidence="8">
        <text>Mo-molybdopterin + GTP + H(+) = Mo-molybdopterin guanine dinucleotide + diphosphate</text>
        <dbReference type="Rhea" id="RHEA:34243"/>
        <dbReference type="ChEBI" id="CHEBI:15378"/>
        <dbReference type="ChEBI" id="CHEBI:33019"/>
        <dbReference type="ChEBI" id="CHEBI:37565"/>
        <dbReference type="ChEBI" id="CHEBI:71302"/>
        <dbReference type="ChEBI" id="CHEBI:71310"/>
        <dbReference type="EC" id="2.7.7.77"/>
    </reaction>
</comment>
<evidence type="ECO:0000256" key="3">
    <source>
        <dbReference type="ARBA" id="ARBA00022723"/>
    </source>
</evidence>
<feature type="binding site" evidence="8">
    <location>
        <position position="107"/>
    </location>
    <ligand>
        <name>GTP</name>
        <dbReference type="ChEBI" id="CHEBI:37565"/>
    </ligand>
</feature>
<reference evidence="10" key="1">
    <citation type="submission" date="2019-10" db="EMBL/GenBank/DDBJ databases">
        <title>Description of Paenibacillus glebae sp. nov.</title>
        <authorList>
            <person name="Carlier A."/>
            <person name="Qi S."/>
        </authorList>
    </citation>
    <scope>NUCLEOTIDE SEQUENCE</scope>
    <source>
        <strain evidence="10">LMG 31456</strain>
    </source>
</reference>
<dbReference type="GO" id="GO:0046872">
    <property type="term" value="F:metal ion binding"/>
    <property type="evidence" value="ECO:0007669"/>
    <property type="project" value="UniProtKB-KW"/>
</dbReference>
<evidence type="ECO:0000256" key="7">
    <source>
        <dbReference type="ARBA" id="ARBA00023150"/>
    </source>
</evidence>
<keyword evidence="2 8" id="KW-0808">Transferase</keyword>
<dbReference type="GO" id="GO:0005737">
    <property type="term" value="C:cytoplasm"/>
    <property type="evidence" value="ECO:0007669"/>
    <property type="project" value="UniProtKB-SubCell"/>
</dbReference>
<evidence type="ECO:0000256" key="4">
    <source>
        <dbReference type="ARBA" id="ARBA00022741"/>
    </source>
</evidence>
<evidence type="ECO:0000256" key="8">
    <source>
        <dbReference type="HAMAP-Rule" id="MF_00316"/>
    </source>
</evidence>
<evidence type="ECO:0000256" key="5">
    <source>
        <dbReference type="ARBA" id="ARBA00022842"/>
    </source>
</evidence>
<dbReference type="SUPFAM" id="SSF53448">
    <property type="entry name" value="Nucleotide-diphospho-sugar transferases"/>
    <property type="match status" value="1"/>
</dbReference>
<dbReference type="InterPro" id="IPR029044">
    <property type="entry name" value="Nucleotide-diphossugar_trans"/>
</dbReference>
<dbReference type="EC" id="2.7.7.77" evidence="8"/>
<evidence type="ECO:0000256" key="1">
    <source>
        <dbReference type="ARBA" id="ARBA00022490"/>
    </source>
</evidence>
<dbReference type="HAMAP" id="MF_00316">
    <property type="entry name" value="MobA"/>
    <property type="match status" value="1"/>
</dbReference>
<feature type="binding site" evidence="8">
    <location>
        <position position="27"/>
    </location>
    <ligand>
        <name>GTP</name>
        <dbReference type="ChEBI" id="CHEBI:37565"/>
    </ligand>
</feature>
<dbReference type="InterPro" id="IPR013482">
    <property type="entry name" value="Molybde_CF_guanTrfase"/>
</dbReference>
<keyword evidence="1 8" id="KW-0963">Cytoplasm</keyword>
<keyword evidence="5 8" id="KW-0460">Magnesium</keyword>
<evidence type="ECO:0000313" key="10">
    <source>
        <dbReference type="EMBL" id="NOU93891.1"/>
    </source>
</evidence>
<feature type="binding site" evidence="8">
    <location>
        <position position="107"/>
    </location>
    <ligand>
        <name>Mg(2+)</name>
        <dbReference type="ChEBI" id="CHEBI:18420"/>
    </ligand>
</feature>
<dbReference type="Pfam" id="PF12804">
    <property type="entry name" value="NTP_transf_3"/>
    <property type="match status" value="1"/>
</dbReference>
<feature type="binding site" evidence="8">
    <location>
        <position position="78"/>
    </location>
    <ligand>
        <name>GTP</name>
        <dbReference type="ChEBI" id="CHEBI:37565"/>
    </ligand>
</feature>